<evidence type="ECO:0000313" key="2">
    <source>
        <dbReference type="Proteomes" id="UP000579153"/>
    </source>
</evidence>
<dbReference type="AlphaFoldDB" id="A0A7W9GI83"/>
<organism evidence="1 2">
    <name type="scientific">Nonomuraea jabiensis</name>
    <dbReference type="NCBI Taxonomy" id="882448"/>
    <lineage>
        <taxon>Bacteria</taxon>
        <taxon>Bacillati</taxon>
        <taxon>Actinomycetota</taxon>
        <taxon>Actinomycetes</taxon>
        <taxon>Streptosporangiales</taxon>
        <taxon>Streptosporangiaceae</taxon>
        <taxon>Nonomuraea</taxon>
    </lineage>
</organism>
<evidence type="ECO:0000313" key="1">
    <source>
        <dbReference type="EMBL" id="MBB5784284.1"/>
    </source>
</evidence>
<comment type="caution">
    <text evidence="1">The sequence shown here is derived from an EMBL/GenBank/DDBJ whole genome shotgun (WGS) entry which is preliminary data.</text>
</comment>
<accession>A0A7W9GI83</accession>
<gene>
    <name evidence="1" type="ORF">HD596_011040</name>
</gene>
<reference evidence="1 2" key="1">
    <citation type="submission" date="2020-08" db="EMBL/GenBank/DDBJ databases">
        <title>Sequencing the genomes of 1000 actinobacteria strains.</title>
        <authorList>
            <person name="Klenk H.-P."/>
        </authorList>
    </citation>
    <scope>NUCLEOTIDE SEQUENCE [LARGE SCALE GENOMIC DNA]</scope>
    <source>
        <strain evidence="1 2">DSM 45507</strain>
    </source>
</reference>
<dbReference type="EMBL" id="JACHMB010000001">
    <property type="protein sequence ID" value="MBB5784284.1"/>
    <property type="molecule type" value="Genomic_DNA"/>
</dbReference>
<name>A0A7W9GI83_9ACTN</name>
<dbReference type="InterPro" id="IPR018699">
    <property type="entry name" value="DUF2203"/>
</dbReference>
<protein>
    <recommendedName>
        <fullName evidence="3">DUF2203 family protein</fullName>
    </recommendedName>
</protein>
<dbReference type="Proteomes" id="UP000579153">
    <property type="component" value="Unassembled WGS sequence"/>
</dbReference>
<dbReference type="Pfam" id="PF09969">
    <property type="entry name" value="DUF2203"/>
    <property type="match status" value="1"/>
</dbReference>
<evidence type="ECO:0008006" key="3">
    <source>
        <dbReference type="Google" id="ProtNLM"/>
    </source>
</evidence>
<dbReference type="RefSeq" id="WP_185077250.1">
    <property type="nucleotide sequence ID" value="NZ_JACHMB010000001.1"/>
</dbReference>
<proteinExistence type="predicted"/>
<dbReference type="PIRSF" id="PIRSF016498">
    <property type="entry name" value="UCP016498"/>
    <property type="match status" value="1"/>
</dbReference>
<keyword evidence="2" id="KW-1185">Reference proteome</keyword>
<sequence length="124" mass="13783">MDRIFTVDQARELLPAVMRDAREVIAARADLTEIDFDRRSSGSSPLGGLPEIKGLQARIEEILSGWNEQGIEVKGIAPVLVDFPAVIDGVSVRLCWIEGERELAWYHRTELGFAGRRPLDPGRA</sequence>